<name>A0A6C0JRE4_9ZZZZ</name>
<dbReference type="AlphaFoldDB" id="A0A6C0JRE4"/>
<evidence type="ECO:0000313" key="1">
    <source>
        <dbReference type="EMBL" id="QHU08332.1"/>
    </source>
</evidence>
<proteinExistence type="predicted"/>
<protein>
    <submittedName>
        <fullName evidence="1">Uncharacterized protein</fullName>
    </submittedName>
</protein>
<dbReference type="EMBL" id="MN740696">
    <property type="protein sequence ID" value="QHU08332.1"/>
    <property type="molecule type" value="Genomic_DNA"/>
</dbReference>
<sequence length="198" mass="23077">MTVYIASMNLRGKWAERPDNALLLNVTSAQGKTNKNRLAFSPMTETGYRGYYNFEAFWQSGKVYKDIPEEKTKQFWKAVKQPKRRYPGSKGKTVLYSKWEHTDKLDYVSSRKKVYVPLYYDMVKDEKQISFWKEQLSNGNDIVIYDFDGPRLDDGSVTCLKVTRKLLQEKINDTRFPFGHGYVVAMLLKDISLQKIVG</sequence>
<organism evidence="1">
    <name type="scientific">viral metagenome</name>
    <dbReference type="NCBI Taxonomy" id="1070528"/>
    <lineage>
        <taxon>unclassified sequences</taxon>
        <taxon>metagenomes</taxon>
        <taxon>organismal metagenomes</taxon>
    </lineage>
</organism>
<reference evidence="1" key="1">
    <citation type="journal article" date="2020" name="Nature">
        <title>Giant virus diversity and host interactions through global metagenomics.</title>
        <authorList>
            <person name="Schulz F."/>
            <person name="Roux S."/>
            <person name="Paez-Espino D."/>
            <person name="Jungbluth S."/>
            <person name="Walsh D.A."/>
            <person name="Denef V.J."/>
            <person name="McMahon K.D."/>
            <person name="Konstantinidis K.T."/>
            <person name="Eloe-Fadrosh E.A."/>
            <person name="Kyrpides N.C."/>
            <person name="Woyke T."/>
        </authorList>
    </citation>
    <scope>NUCLEOTIDE SEQUENCE</scope>
    <source>
        <strain evidence="1">GVMAG-S-1062768-28</strain>
    </source>
</reference>
<accession>A0A6C0JRE4</accession>